<feature type="compositionally biased region" description="Basic and acidic residues" evidence="1">
    <location>
        <begin position="20"/>
        <end position="35"/>
    </location>
</feature>
<gene>
    <name evidence="2" type="ORF">ORV05_03580</name>
</gene>
<keyword evidence="3" id="KW-1185">Reference proteome</keyword>
<protein>
    <submittedName>
        <fullName evidence="2">Uncharacterized protein</fullName>
    </submittedName>
</protein>
<accession>A0ABY7B3J9</accession>
<dbReference type="EMBL" id="CP113836">
    <property type="protein sequence ID" value="WAL66896.1"/>
    <property type="molecule type" value="Genomic_DNA"/>
</dbReference>
<reference evidence="2" key="1">
    <citation type="submission" date="2022-11" db="EMBL/GenBank/DDBJ databases">
        <authorList>
            <person name="Mo P."/>
        </authorList>
    </citation>
    <scope>NUCLEOTIDE SEQUENCE</scope>
    <source>
        <strain evidence="2">HUAS 11-8</strain>
    </source>
</reference>
<proteinExistence type="predicted"/>
<sequence length="55" mass="5838">MGRHRFDDDKDGQWGGPALAERDAARQGPHRHDAAHAPVNGDGDGDGDEGVPPPR</sequence>
<name>A0ABY7B3J9_9PSEU</name>
<feature type="region of interest" description="Disordered" evidence="1">
    <location>
        <begin position="1"/>
        <end position="55"/>
    </location>
</feature>
<evidence type="ECO:0000313" key="2">
    <source>
        <dbReference type="EMBL" id="WAL66896.1"/>
    </source>
</evidence>
<dbReference type="RefSeq" id="WP_268757021.1">
    <property type="nucleotide sequence ID" value="NZ_CP113836.1"/>
</dbReference>
<feature type="compositionally biased region" description="Basic and acidic residues" evidence="1">
    <location>
        <begin position="1"/>
        <end position="12"/>
    </location>
</feature>
<organism evidence="2 3">
    <name type="scientific">Amycolatopsis cynarae</name>
    <dbReference type="NCBI Taxonomy" id="2995223"/>
    <lineage>
        <taxon>Bacteria</taxon>
        <taxon>Bacillati</taxon>
        <taxon>Actinomycetota</taxon>
        <taxon>Actinomycetes</taxon>
        <taxon>Pseudonocardiales</taxon>
        <taxon>Pseudonocardiaceae</taxon>
        <taxon>Amycolatopsis</taxon>
    </lineage>
</organism>
<evidence type="ECO:0000313" key="3">
    <source>
        <dbReference type="Proteomes" id="UP001163203"/>
    </source>
</evidence>
<evidence type="ECO:0000256" key="1">
    <source>
        <dbReference type="SAM" id="MobiDB-lite"/>
    </source>
</evidence>
<dbReference type="Proteomes" id="UP001163203">
    <property type="component" value="Chromosome"/>
</dbReference>